<proteinExistence type="inferred from homology"/>
<feature type="short sequence motif" description="Q motif" evidence="6">
    <location>
        <begin position="1"/>
        <end position="29"/>
    </location>
</feature>
<keyword evidence="1 7" id="KW-0547">Nucleotide-binding</keyword>
<dbReference type="CDD" id="cd18787">
    <property type="entry name" value="SF2_C_DEAD"/>
    <property type="match status" value="1"/>
</dbReference>
<dbReference type="GO" id="GO:0016787">
    <property type="term" value="F:hydrolase activity"/>
    <property type="evidence" value="ECO:0007669"/>
    <property type="project" value="UniProtKB-KW"/>
</dbReference>
<evidence type="ECO:0000256" key="4">
    <source>
        <dbReference type="ARBA" id="ARBA00022840"/>
    </source>
</evidence>
<dbReference type="AlphaFoldDB" id="A0A9D1XCD2"/>
<dbReference type="InterPro" id="IPR027417">
    <property type="entry name" value="P-loop_NTPase"/>
</dbReference>
<dbReference type="PROSITE" id="PS00039">
    <property type="entry name" value="DEAD_ATP_HELICASE"/>
    <property type="match status" value="1"/>
</dbReference>
<evidence type="ECO:0000256" key="6">
    <source>
        <dbReference type="PROSITE-ProRule" id="PRU00552"/>
    </source>
</evidence>
<dbReference type="InterPro" id="IPR050079">
    <property type="entry name" value="DEAD_box_RNA_helicase"/>
</dbReference>
<evidence type="ECO:0000256" key="2">
    <source>
        <dbReference type="ARBA" id="ARBA00022801"/>
    </source>
</evidence>
<evidence type="ECO:0000259" key="9">
    <source>
        <dbReference type="PROSITE" id="PS51192"/>
    </source>
</evidence>
<name>A0A9D1XCD2_9FIRM</name>
<accession>A0A9D1XCD2</accession>
<feature type="domain" description="DEAD-box RNA helicase Q" evidence="11">
    <location>
        <begin position="1"/>
        <end position="29"/>
    </location>
</feature>
<comment type="similarity">
    <text evidence="5 7">Belongs to the DEAD box helicase family.</text>
</comment>
<evidence type="ECO:0000313" key="13">
    <source>
        <dbReference type="Proteomes" id="UP000886890"/>
    </source>
</evidence>
<evidence type="ECO:0000256" key="3">
    <source>
        <dbReference type="ARBA" id="ARBA00022806"/>
    </source>
</evidence>
<evidence type="ECO:0000256" key="8">
    <source>
        <dbReference type="SAM" id="MobiDB-lite"/>
    </source>
</evidence>
<dbReference type="GO" id="GO:0005524">
    <property type="term" value="F:ATP binding"/>
    <property type="evidence" value="ECO:0007669"/>
    <property type="project" value="UniProtKB-KW"/>
</dbReference>
<feature type="compositionally biased region" description="Basic residues" evidence="8">
    <location>
        <begin position="459"/>
        <end position="471"/>
    </location>
</feature>
<dbReference type="InterPro" id="IPR014014">
    <property type="entry name" value="RNA_helicase_DEAD_Q_motif"/>
</dbReference>
<evidence type="ECO:0000259" key="10">
    <source>
        <dbReference type="PROSITE" id="PS51194"/>
    </source>
</evidence>
<feature type="region of interest" description="Disordered" evidence="8">
    <location>
        <begin position="442"/>
        <end position="513"/>
    </location>
</feature>
<evidence type="ECO:0000256" key="1">
    <source>
        <dbReference type="ARBA" id="ARBA00022741"/>
    </source>
</evidence>
<dbReference type="InterPro" id="IPR011545">
    <property type="entry name" value="DEAD/DEAH_box_helicase_dom"/>
</dbReference>
<dbReference type="InterPro" id="IPR001650">
    <property type="entry name" value="Helicase_C-like"/>
</dbReference>
<dbReference type="SUPFAM" id="SSF52540">
    <property type="entry name" value="P-loop containing nucleoside triphosphate hydrolases"/>
    <property type="match status" value="1"/>
</dbReference>
<dbReference type="SMART" id="SM00487">
    <property type="entry name" value="DEXDc"/>
    <property type="match status" value="1"/>
</dbReference>
<keyword evidence="3 7" id="KW-0347">Helicase</keyword>
<sequence length="513" mass="58326">MNFNELNLRSEILRAVSELGYEQATDIQAGSIPSILEGQDVTGRSSTGTGKTAAFGIPIVQRTAENEDRSSVLILAPTRELALQITGEIRKYAKYLPSISVACIYGGQPMDPQIRALKKARIVVGTPGRIMDHLRRRTLKLDHLKTVVLDEADEMLNMGFIDDIRTILESAPEERQTILFSATLSPEIMKITEEFQTDTVFVKADKGKKTAAKIDQSFCYVTKEEKNDALRLLLEASAPRRALIFCNTKSMVDELSSYLGDFGYRCAGLHGDMKQSQRTSVMKDFKSGRIRLLIATDVAARGIDVEDVDAVFNYDIPQELEYYVHRIGRTGRAGREGASYTLVSGRMQLAHLRQIEQYIHAQIEERPVPTVASILERQETEFKETLKEKAAEGIEEKWLAFIDSLEKDGISAKEAAALLCERMQKKNRRTISLQDVTVRTAPRRTSWNSSGRDREDRSRSRRQFRGRNSRKNRPDNTEHSRRNRRENEKNPRGSRREKDSRQQRRENRKTSGL</sequence>
<evidence type="ECO:0000313" key="12">
    <source>
        <dbReference type="EMBL" id="HIX76432.1"/>
    </source>
</evidence>
<evidence type="ECO:0000259" key="11">
    <source>
        <dbReference type="PROSITE" id="PS51195"/>
    </source>
</evidence>
<protein>
    <submittedName>
        <fullName evidence="12">DEAD/DEAH box helicase</fullName>
    </submittedName>
</protein>
<comment type="caution">
    <text evidence="12">The sequence shown here is derived from an EMBL/GenBank/DDBJ whole genome shotgun (WGS) entry which is preliminary data.</text>
</comment>
<dbReference type="EMBL" id="DXEK01000040">
    <property type="protein sequence ID" value="HIX76432.1"/>
    <property type="molecule type" value="Genomic_DNA"/>
</dbReference>
<dbReference type="Gene3D" id="3.40.50.300">
    <property type="entry name" value="P-loop containing nucleotide triphosphate hydrolases"/>
    <property type="match status" value="2"/>
</dbReference>
<dbReference type="GO" id="GO:0005829">
    <property type="term" value="C:cytosol"/>
    <property type="evidence" value="ECO:0007669"/>
    <property type="project" value="TreeGrafter"/>
</dbReference>
<dbReference type="PANTHER" id="PTHR47959">
    <property type="entry name" value="ATP-DEPENDENT RNA HELICASE RHLE-RELATED"/>
    <property type="match status" value="1"/>
</dbReference>
<dbReference type="PROSITE" id="PS51192">
    <property type="entry name" value="HELICASE_ATP_BIND_1"/>
    <property type="match status" value="1"/>
</dbReference>
<feature type="domain" description="Helicase ATP-binding" evidence="9">
    <location>
        <begin position="32"/>
        <end position="202"/>
    </location>
</feature>
<dbReference type="InterPro" id="IPR000629">
    <property type="entry name" value="RNA-helicase_DEAD-box_CS"/>
</dbReference>
<feature type="domain" description="Helicase C-terminal" evidence="10">
    <location>
        <begin position="213"/>
        <end position="374"/>
    </location>
</feature>
<gene>
    <name evidence="12" type="ORF">H9734_02380</name>
</gene>
<organism evidence="12 13">
    <name type="scientific">Candidatus Fusicatenibacter merdavium</name>
    <dbReference type="NCBI Taxonomy" id="2838600"/>
    <lineage>
        <taxon>Bacteria</taxon>
        <taxon>Bacillati</taxon>
        <taxon>Bacillota</taxon>
        <taxon>Clostridia</taxon>
        <taxon>Lachnospirales</taxon>
        <taxon>Lachnospiraceae</taxon>
        <taxon>Fusicatenibacter</taxon>
    </lineage>
</organism>
<dbReference type="CDD" id="cd00268">
    <property type="entry name" value="DEADc"/>
    <property type="match status" value="1"/>
</dbReference>
<dbReference type="PROSITE" id="PS51194">
    <property type="entry name" value="HELICASE_CTER"/>
    <property type="match status" value="1"/>
</dbReference>
<evidence type="ECO:0000256" key="5">
    <source>
        <dbReference type="ARBA" id="ARBA00038437"/>
    </source>
</evidence>
<dbReference type="Pfam" id="PF00271">
    <property type="entry name" value="Helicase_C"/>
    <property type="match status" value="1"/>
</dbReference>
<reference evidence="12" key="1">
    <citation type="journal article" date="2021" name="PeerJ">
        <title>Extensive microbial diversity within the chicken gut microbiome revealed by metagenomics and culture.</title>
        <authorList>
            <person name="Gilroy R."/>
            <person name="Ravi A."/>
            <person name="Getino M."/>
            <person name="Pursley I."/>
            <person name="Horton D.L."/>
            <person name="Alikhan N.F."/>
            <person name="Baker D."/>
            <person name="Gharbi K."/>
            <person name="Hall N."/>
            <person name="Watson M."/>
            <person name="Adriaenssens E.M."/>
            <person name="Foster-Nyarko E."/>
            <person name="Jarju S."/>
            <person name="Secka A."/>
            <person name="Antonio M."/>
            <person name="Oren A."/>
            <person name="Chaudhuri R.R."/>
            <person name="La Ragione R."/>
            <person name="Hildebrand F."/>
            <person name="Pallen M.J."/>
        </authorList>
    </citation>
    <scope>NUCLEOTIDE SEQUENCE</scope>
    <source>
        <strain evidence="12">CHK183-1962</strain>
    </source>
</reference>
<dbReference type="SMART" id="SM00490">
    <property type="entry name" value="HELICc"/>
    <property type="match status" value="1"/>
</dbReference>
<evidence type="ECO:0000256" key="7">
    <source>
        <dbReference type="RuleBase" id="RU000492"/>
    </source>
</evidence>
<dbReference type="Proteomes" id="UP000886890">
    <property type="component" value="Unassembled WGS sequence"/>
</dbReference>
<reference evidence="12" key="2">
    <citation type="submission" date="2021-04" db="EMBL/GenBank/DDBJ databases">
        <authorList>
            <person name="Gilroy R."/>
        </authorList>
    </citation>
    <scope>NUCLEOTIDE SEQUENCE</scope>
    <source>
        <strain evidence="12">CHK183-1962</strain>
    </source>
</reference>
<dbReference type="PROSITE" id="PS51195">
    <property type="entry name" value="Q_MOTIF"/>
    <property type="match status" value="1"/>
</dbReference>
<dbReference type="Pfam" id="PF00270">
    <property type="entry name" value="DEAD"/>
    <property type="match status" value="1"/>
</dbReference>
<feature type="compositionally biased region" description="Basic and acidic residues" evidence="8">
    <location>
        <begin position="472"/>
        <end position="513"/>
    </location>
</feature>
<dbReference type="GO" id="GO:0003724">
    <property type="term" value="F:RNA helicase activity"/>
    <property type="evidence" value="ECO:0007669"/>
    <property type="project" value="InterPro"/>
</dbReference>
<dbReference type="InterPro" id="IPR014001">
    <property type="entry name" value="Helicase_ATP-bd"/>
</dbReference>
<keyword evidence="2 7" id="KW-0378">Hydrolase</keyword>
<dbReference type="InterPro" id="IPR044742">
    <property type="entry name" value="DEAD/DEAH_RhlB"/>
</dbReference>
<dbReference type="PANTHER" id="PTHR47959:SF1">
    <property type="entry name" value="ATP-DEPENDENT RNA HELICASE DBPA"/>
    <property type="match status" value="1"/>
</dbReference>
<keyword evidence="4 7" id="KW-0067">ATP-binding</keyword>
<dbReference type="GO" id="GO:0003676">
    <property type="term" value="F:nucleic acid binding"/>
    <property type="evidence" value="ECO:0007669"/>
    <property type="project" value="InterPro"/>
</dbReference>